<evidence type="ECO:0000313" key="1">
    <source>
        <dbReference type="Ensembl" id="ENSPCEP00000008819.1"/>
    </source>
</evidence>
<dbReference type="Gene3D" id="3.10.450.240">
    <property type="match status" value="1"/>
</dbReference>
<reference evidence="1" key="1">
    <citation type="submission" date="2025-08" db="UniProtKB">
        <authorList>
            <consortium name="Ensembl"/>
        </authorList>
    </citation>
    <scope>IDENTIFICATION</scope>
</reference>
<dbReference type="PANTHER" id="PTHR13333:SF5">
    <property type="entry name" value="M-AAA PROTEASE-INTERACTING PROTEIN 1, MITOCHONDRIAL"/>
    <property type="match status" value="1"/>
</dbReference>
<dbReference type="Ensembl" id="ENSPCET00000009133.1">
    <property type="protein sequence ID" value="ENSPCEP00000008819.1"/>
    <property type="gene ID" value="ENSPCEG00000007088.1"/>
</dbReference>
<protein>
    <submittedName>
        <fullName evidence="1">Matrix AAA peptidase interacting protein 1</fullName>
    </submittedName>
</protein>
<proteinExistence type="predicted"/>
<reference evidence="1" key="2">
    <citation type="submission" date="2025-09" db="UniProtKB">
        <authorList>
            <consortium name="Ensembl"/>
        </authorList>
    </citation>
    <scope>IDENTIFICATION</scope>
</reference>
<dbReference type="SUPFAM" id="SSF54427">
    <property type="entry name" value="NTF2-like"/>
    <property type="match status" value="1"/>
</dbReference>
<keyword evidence="2" id="KW-1185">Reference proteome</keyword>
<dbReference type="PANTHER" id="PTHR13333">
    <property type="entry name" value="M-AAA PROTEASE-INTERACTING PROTEIN 1, MITOCHONDRIAL"/>
    <property type="match status" value="1"/>
</dbReference>
<dbReference type="AlphaFoldDB" id="A0A8C8RS18"/>
<name>A0A8C8RS18_9SAUR</name>
<dbReference type="InterPro" id="IPR032710">
    <property type="entry name" value="NTF2-like_dom_sf"/>
</dbReference>
<dbReference type="GO" id="GO:0005743">
    <property type="term" value="C:mitochondrial inner membrane"/>
    <property type="evidence" value="ECO:0007669"/>
    <property type="project" value="TreeGrafter"/>
</dbReference>
<dbReference type="Proteomes" id="UP000694393">
    <property type="component" value="Unplaced"/>
</dbReference>
<accession>A0A8C8RS18</accession>
<evidence type="ECO:0000313" key="2">
    <source>
        <dbReference type="Proteomes" id="UP000694393"/>
    </source>
</evidence>
<sequence length="252" mass="29004">MALPGGVRRCLGSFRAFSAYRLAATARPGHWAELGPPASLGPAALTRARPPVRFCSGDERSRQQRRISKLGMIVISNPLIWLRNKFYDFTIRVLFDHEFSIEEFTRGAKHAFAHVSKLLSECKLDLLEEFVSEEVFQMLKENLSSLSQNHRNALAADINEILYTTTTNIGLYHDKSGRNYVCIMMRFWYLTSTELPDATAVGTKIFWTLFGDETEKTPKQILSAIYEFRREFTEEVKPEWIITQIEYPRLLD</sequence>
<dbReference type="GO" id="GO:0043022">
    <property type="term" value="F:ribosome binding"/>
    <property type="evidence" value="ECO:0007669"/>
    <property type="project" value="TreeGrafter"/>
</dbReference>
<dbReference type="GO" id="GO:0032979">
    <property type="term" value="P:protein insertion into mitochondrial inner membrane from matrix"/>
    <property type="evidence" value="ECO:0007669"/>
    <property type="project" value="TreeGrafter"/>
</dbReference>
<organism evidence="1 2">
    <name type="scientific">Pelusios castaneus</name>
    <name type="common">West African mud turtle</name>
    <dbReference type="NCBI Taxonomy" id="367368"/>
    <lineage>
        <taxon>Eukaryota</taxon>
        <taxon>Metazoa</taxon>
        <taxon>Chordata</taxon>
        <taxon>Craniata</taxon>
        <taxon>Vertebrata</taxon>
        <taxon>Euteleostomi</taxon>
        <taxon>Archelosauria</taxon>
        <taxon>Testudinata</taxon>
        <taxon>Testudines</taxon>
        <taxon>Pleurodira</taxon>
        <taxon>Pelomedusidae</taxon>
        <taxon>Pelusios</taxon>
    </lineage>
</organism>